<sequence>MPTEIGSFMAKTKFSEILRKVEHGERFTITHRGRAVARLEPVEEVRISEEERAAALERLRNPTIPGVPTDTLLEWIREGRK</sequence>
<name>A0ABW1EF91_9BACT</name>
<organism evidence="3 4">
    <name type="scientific">Acidicapsa dinghuensis</name>
    <dbReference type="NCBI Taxonomy" id="2218256"/>
    <lineage>
        <taxon>Bacteria</taxon>
        <taxon>Pseudomonadati</taxon>
        <taxon>Acidobacteriota</taxon>
        <taxon>Terriglobia</taxon>
        <taxon>Terriglobales</taxon>
        <taxon>Acidobacteriaceae</taxon>
        <taxon>Acidicapsa</taxon>
    </lineage>
</organism>
<dbReference type="NCBIfam" id="TIGR01552">
    <property type="entry name" value="phd_fam"/>
    <property type="match status" value="1"/>
</dbReference>
<gene>
    <name evidence="3" type="ORF">ACFPT7_09320</name>
</gene>
<dbReference type="Pfam" id="PF02604">
    <property type="entry name" value="PhdYeFM_antitox"/>
    <property type="match status" value="1"/>
</dbReference>
<proteinExistence type="inferred from homology"/>
<accession>A0ABW1EF91</accession>
<dbReference type="InterPro" id="IPR036165">
    <property type="entry name" value="YefM-like_sf"/>
</dbReference>
<dbReference type="Gene3D" id="3.40.1620.10">
    <property type="entry name" value="YefM-like domain"/>
    <property type="match status" value="1"/>
</dbReference>
<keyword evidence="4" id="KW-1185">Reference proteome</keyword>
<dbReference type="EMBL" id="JBHSPH010000002">
    <property type="protein sequence ID" value="MFC5862487.1"/>
    <property type="molecule type" value="Genomic_DNA"/>
</dbReference>
<comment type="caution">
    <text evidence="3">The sequence shown here is derived from an EMBL/GenBank/DDBJ whole genome shotgun (WGS) entry which is preliminary data.</text>
</comment>
<dbReference type="Proteomes" id="UP001596091">
    <property type="component" value="Unassembled WGS sequence"/>
</dbReference>
<evidence type="ECO:0000313" key="4">
    <source>
        <dbReference type="Proteomes" id="UP001596091"/>
    </source>
</evidence>
<dbReference type="InterPro" id="IPR006442">
    <property type="entry name" value="Antitoxin_Phd/YefM"/>
</dbReference>
<dbReference type="SUPFAM" id="SSF143120">
    <property type="entry name" value="YefM-like"/>
    <property type="match status" value="1"/>
</dbReference>
<evidence type="ECO:0000313" key="3">
    <source>
        <dbReference type="EMBL" id="MFC5862487.1"/>
    </source>
</evidence>
<dbReference type="RefSeq" id="WP_263335835.1">
    <property type="nucleotide sequence ID" value="NZ_JAGSYH010000003.1"/>
</dbReference>
<evidence type="ECO:0000256" key="2">
    <source>
        <dbReference type="RuleBase" id="RU362080"/>
    </source>
</evidence>
<evidence type="ECO:0000256" key="1">
    <source>
        <dbReference type="ARBA" id="ARBA00009981"/>
    </source>
</evidence>
<protein>
    <recommendedName>
        <fullName evidence="2">Antitoxin</fullName>
    </recommendedName>
</protein>
<comment type="similarity">
    <text evidence="1 2">Belongs to the phD/YefM antitoxin family.</text>
</comment>
<reference evidence="4" key="1">
    <citation type="journal article" date="2019" name="Int. J. Syst. Evol. Microbiol.">
        <title>The Global Catalogue of Microorganisms (GCM) 10K type strain sequencing project: providing services to taxonomists for standard genome sequencing and annotation.</title>
        <authorList>
            <consortium name="The Broad Institute Genomics Platform"/>
            <consortium name="The Broad Institute Genome Sequencing Center for Infectious Disease"/>
            <person name="Wu L."/>
            <person name="Ma J."/>
        </authorList>
    </citation>
    <scope>NUCLEOTIDE SEQUENCE [LARGE SCALE GENOMIC DNA]</scope>
    <source>
        <strain evidence="4">JCM 4087</strain>
    </source>
</reference>
<comment type="function">
    <text evidence="2">Antitoxin component of a type II toxin-antitoxin (TA) system.</text>
</comment>